<dbReference type="CDD" id="cd00160">
    <property type="entry name" value="RhoGEF"/>
    <property type="match status" value="1"/>
</dbReference>
<keyword evidence="16" id="KW-1185">Reference proteome</keyword>
<dbReference type="Pfam" id="PF00169">
    <property type="entry name" value="PH"/>
    <property type="match status" value="2"/>
</dbReference>
<dbReference type="GO" id="GO:0007010">
    <property type="term" value="P:cytoskeleton organization"/>
    <property type="evidence" value="ECO:0007669"/>
    <property type="project" value="TreeGrafter"/>
</dbReference>
<dbReference type="InterPro" id="IPR000306">
    <property type="entry name" value="Znf_FYVE"/>
</dbReference>
<reference evidence="15" key="1">
    <citation type="submission" date="2025-08" db="UniProtKB">
        <authorList>
            <consortium name="Ensembl"/>
        </authorList>
    </citation>
    <scope>IDENTIFICATION</scope>
</reference>
<dbReference type="GO" id="GO:0008270">
    <property type="term" value="F:zinc ion binding"/>
    <property type="evidence" value="ECO:0007669"/>
    <property type="project" value="UniProtKB-KW"/>
</dbReference>
<feature type="compositionally biased region" description="Pro residues" evidence="11">
    <location>
        <begin position="23"/>
        <end position="35"/>
    </location>
</feature>
<dbReference type="Gene3D" id="2.30.29.30">
    <property type="entry name" value="Pleckstrin-homology domain (PH domain)/Phosphotyrosine-binding domain (PTB)"/>
    <property type="match status" value="2"/>
</dbReference>
<dbReference type="Pfam" id="PF01363">
    <property type="entry name" value="FYVE"/>
    <property type="match status" value="1"/>
</dbReference>
<organism evidence="15 16">
    <name type="scientific">Periophthalmus magnuspinnatus</name>
    <dbReference type="NCBI Taxonomy" id="409849"/>
    <lineage>
        <taxon>Eukaryota</taxon>
        <taxon>Metazoa</taxon>
        <taxon>Chordata</taxon>
        <taxon>Craniata</taxon>
        <taxon>Vertebrata</taxon>
        <taxon>Euteleostomi</taxon>
        <taxon>Actinopterygii</taxon>
        <taxon>Neopterygii</taxon>
        <taxon>Teleostei</taxon>
        <taxon>Neoteleostei</taxon>
        <taxon>Acanthomorphata</taxon>
        <taxon>Gobiaria</taxon>
        <taxon>Gobiiformes</taxon>
        <taxon>Gobioidei</taxon>
        <taxon>Gobiidae</taxon>
        <taxon>Oxudercinae</taxon>
        <taxon>Periophthalmus</taxon>
    </lineage>
</organism>
<dbReference type="STRING" id="409849.ENSPMGP00000021412"/>
<feature type="region of interest" description="Disordered" evidence="11">
    <location>
        <begin position="726"/>
        <end position="749"/>
    </location>
</feature>
<dbReference type="PANTHER" id="PTHR12673">
    <property type="entry name" value="FACIOGENITAL DYSPLASIA PROTEIN"/>
    <property type="match status" value="1"/>
</dbReference>
<dbReference type="InterPro" id="IPR013083">
    <property type="entry name" value="Znf_RING/FYVE/PHD"/>
</dbReference>
<dbReference type="InterPro" id="IPR017455">
    <property type="entry name" value="Znf_FYVE-rel"/>
</dbReference>
<dbReference type="InterPro" id="IPR051092">
    <property type="entry name" value="FYVE_RhoGEF_PH"/>
</dbReference>
<keyword evidence="6" id="KW-0677">Repeat</keyword>
<keyword evidence="9" id="KW-0206">Cytoskeleton</keyword>
<sequence length="749" mass="84644">VPPKPPHLQQVSTPRLRPRAPEKPLPPAPCRPLPSDPRSLRPLPRDATASPTSVLSLIEKFEAKNDDDDEDLGACADVNKRLSLESGYSASEKHLEDIVELRDPPQQVIGQSELLNERLSLPSSQTDGKLANRDSGIDSISSPSHSEELCFAGVDEGGVAYSCSPAHIREEGEEGDSDLEEEAELTLVLPATKADRQDSVEVFCARLMEESRARSSFPCDVVQGIFSNICSIYCFHQQFLLPALQKRMEDLNPRIGDILQKLAPFLKMYGEYVKNFDRAMELVNIWMERSAAFKAIIQDIQREERCGNLTLQHHMLEPVQRIPRYELLLKDYLHRLPQDAPDYSDAQSLELIATAAEHSNAAIKKMFQERMRKLLKVYELLGGEEDIVNPTNELIKEGHMLKLSNKNGTTQDRYLILFNDRLLYCVPKLRLIGQKYGVRARIDVDGMELKEASSIAVPRTFLISGKQRSLELQARTEEEKRDWIQQAIQATIQRHEQTMENYRLTCPLRDEDSTPPHSPLGKRAPTPIREKEVTLCMKCQEPFNSITKRRHHCKACGHVVCGKCSEFRARLSYDNNRTNRVCVDCYCTLVGVCPSAAVSTSTSRRRSILEKQASLAAENSVMCSFLHLMEKGSGRGWQKAWFVIPENEPLVLYVYGAPQDVKAQRSLPLIGFEVSLPEACDRLDRRFAFKISQSHLTLYFSADGEELQRRWMDVLSRAGRGEELQVHQPIAESLEEEGEEPAPPDGDNT</sequence>
<evidence type="ECO:0000259" key="12">
    <source>
        <dbReference type="PROSITE" id="PS50003"/>
    </source>
</evidence>
<dbReference type="InterPro" id="IPR011011">
    <property type="entry name" value="Znf_FYVE_PHD"/>
</dbReference>
<dbReference type="CDD" id="cd15741">
    <property type="entry name" value="FYVE_FGD1_2_4"/>
    <property type="match status" value="1"/>
</dbReference>
<reference evidence="15" key="2">
    <citation type="submission" date="2025-09" db="UniProtKB">
        <authorList>
            <consortium name="Ensembl"/>
        </authorList>
    </citation>
    <scope>IDENTIFICATION</scope>
</reference>
<dbReference type="PROSITE" id="PS50178">
    <property type="entry name" value="ZF_FYVE"/>
    <property type="match status" value="1"/>
</dbReference>
<keyword evidence="8" id="KW-0862">Zinc</keyword>
<dbReference type="FunFam" id="3.30.40.10:FF:000061">
    <property type="entry name" value="FYVE, RhoGEF and PH domain containing 1"/>
    <property type="match status" value="1"/>
</dbReference>
<dbReference type="PROSITE" id="PS50010">
    <property type="entry name" value="DH_2"/>
    <property type="match status" value="1"/>
</dbReference>
<dbReference type="SMART" id="SM00064">
    <property type="entry name" value="FYVE"/>
    <property type="match status" value="1"/>
</dbReference>
<dbReference type="AlphaFoldDB" id="A0A3B4AW37"/>
<evidence type="ECO:0000256" key="4">
    <source>
        <dbReference type="ARBA" id="ARBA00022658"/>
    </source>
</evidence>
<proteinExistence type="predicted"/>
<dbReference type="PROSITE" id="PS50003">
    <property type="entry name" value="PH_DOMAIN"/>
    <property type="match status" value="2"/>
</dbReference>
<evidence type="ECO:0000256" key="9">
    <source>
        <dbReference type="ARBA" id="ARBA00023212"/>
    </source>
</evidence>
<dbReference type="InterPro" id="IPR035941">
    <property type="entry name" value="FGD1-4_PH2"/>
</dbReference>
<dbReference type="Proteomes" id="UP000261520">
    <property type="component" value="Unplaced"/>
</dbReference>
<evidence type="ECO:0000256" key="6">
    <source>
        <dbReference type="ARBA" id="ARBA00022737"/>
    </source>
</evidence>
<dbReference type="GO" id="GO:0005856">
    <property type="term" value="C:cytoskeleton"/>
    <property type="evidence" value="ECO:0007669"/>
    <property type="project" value="UniProtKB-SubCell"/>
</dbReference>
<dbReference type="InterPro" id="IPR001849">
    <property type="entry name" value="PH_domain"/>
</dbReference>
<comment type="subcellular location">
    <subcellularLocation>
        <location evidence="1">Cytoplasm</location>
        <location evidence="1">Cytoskeleton</location>
    </subcellularLocation>
</comment>
<dbReference type="Gene3D" id="3.30.40.10">
    <property type="entry name" value="Zinc/RING finger domain, C3HC4 (zinc finger)"/>
    <property type="match status" value="1"/>
</dbReference>
<dbReference type="CDD" id="cd13236">
    <property type="entry name" value="PH2_FGD1-4"/>
    <property type="match status" value="1"/>
</dbReference>
<evidence type="ECO:0000256" key="11">
    <source>
        <dbReference type="SAM" id="MobiDB-lite"/>
    </source>
</evidence>
<dbReference type="SMART" id="SM00325">
    <property type="entry name" value="RhoGEF"/>
    <property type="match status" value="1"/>
</dbReference>
<evidence type="ECO:0000259" key="13">
    <source>
        <dbReference type="PROSITE" id="PS50010"/>
    </source>
</evidence>
<feature type="domain" description="DH" evidence="13">
    <location>
        <begin position="179"/>
        <end position="366"/>
    </location>
</feature>
<dbReference type="SUPFAM" id="SSF50729">
    <property type="entry name" value="PH domain-like"/>
    <property type="match status" value="2"/>
</dbReference>
<evidence type="ECO:0000256" key="5">
    <source>
        <dbReference type="ARBA" id="ARBA00022723"/>
    </source>
</evidence>
<dbReference type="InterPro" id="IPR035899">
    <property type="entry name" value="DBL_dom_sf"/>
</dbReference>
<dbReference type="SUPFAM" id="SSF48065">
    <property type="entry name" value="DBL homology domain (DH-domain)"/>
    <property type="match status" value="1"/>
</dbReference>
<feature type="domain" description="PH" evidence="12">
    <location>
        <begin position="393"/>
        <end position="492"/>
    </location>
</feature>
<dbReference type="Gene3D" id="1.20.900.10">
    <property type="entry name" value="Dbl homology (DH) domain"/>
    <property type="match status" value="1"/>
</dbReference>
<evidence type="ECO:0000313" key="15">
    <source>
        <dbReference type="Ensembl" id="ENSPMGP00000021412.1"/>
    </source>
</evidence>
<evidence type="ECO:0000313" key="16">
    <source>
        <dbReference type="Proteomes" id="UP000261520"/>
    </source>
</evidence>
<dbReference type="InterPro" id="IPR000219">
    <property type="entry name" value="DH_dom"/>
</dbReference>
<evidence type="ECO:0000256" key="7">
    <source>
        <dbReference type="ARBA" id="ARBA00022771"/>
    </source>
</evidence>
<name>A0A3B4AW37_9GOBI</name>
<feature type="compositionally biased region" description="Acidic residues" evidence="11">
    <location>
        <begin position="733"/>
        <end position="749"/>
    </location>
</feature>
<dbReference type="Ensembl" id="ENSPMGT00000022810.1">
    <property type="protein sequence ID" value="ENSPMGP00000021412.1"/>
    <property type="gene ID" value="ENSPMGG00000017329.1"/>
</dbReference>
<accession>A0A3B4AW37</accession>
<keyword evidence="4" id="KW-0344">Guanine-nucleotide releasing factor</keyword>
<keyword evidence="2" id="KW-0963">Cytoplasm</keyword>
<feature type="domain" description="PH" evidence="12">
    <location>
        <begin position="619"/>
        <end position="720"/>
    </location>
</feature>
<evidence type="ECO:0000256" key="3">
    <source>
        <dbReference type="ARBA" id="ARBA00022553"/>
    </source>
</evidence>
<dbReference type="PANTHER" id="PTHR12673:SF79">
    <property type="entry name" value="FYVE, RHOGEF AND PH DOMAIN-CONTAINING PROTEIN 1"/>
    <property type="match status" value="1"/>
</dbReference>
<feature type="domain" description="FYVE-type" evidence="14">
    <location>
        <begin position="530"/>
        <end position="590"/>
    </location>
</feature>
<dbReference type="InterPro" id="IPR011993">
    <property type="entry name" value="PH-like_dom_sf"/>
</dbReference>
<keyword evidence="7 10" id="KW-0863">Zinc-finger</keyword>
<dbReference type="GO" id="GO:0005085">
    <property type="term" value="F:guanyl-nucleotide exchange factor activity"/>
    <property type="evidence" value="ECO:0007669"/>
    <property type="project" value="UniProtKB-KW"/>
</dbReference>
<dbReference type="FunFam" id="2.30.29.30:FF:000102">
    <property type="entry name" value="FYVE, RhoGEF and PH domain-containing protein 4"/>
    <property type="match status" value="1"/>
</dbReference>
<keyword evidence="3" id="KW-0597">Phosphoprotein</keyword>
<evidence type="ECO:0000259" key="14">
    <source>
        <dbReference type="PROSITE" id="PS50178"/>
    </source>
</evidence>
<keyword evidence="5" id="KW-0479">Metal-binding</keyword>
<evidence type="ECO:0000256" key="1">
    <source>
        <dbReference type="ARBA" id="ARBA00004245"/>
    </source>
</evidence>
<dbReference type="GO" id="GO:0046847">
    <property type="term" value="P:filopodium assembly"/>
    <property type="evidence" value="ECO:0007669"/>
    <property type="project" value="TreeGrafter"/>
</dbReference>
<dbReference type="SUPFAM" id="SSF57903">
    <property type="entry name" value="FYVE/PHD zinc finger"/>
    <property type="match status" value="1"/>
</dbReference>
<dbReference type="GO" id="GO:0005737">
    <property type="term" value="C:cytoplasm"/>
    <property type="evidence" value="ECO:0007669"/>
    <property type="project" value="TreeGrafter"/>
</dbReference>
<evidence type="ECO:0000256" key="8">
    <source>
        <dbReference type="ARBA" id="ARBA00022833"/>
    </source>
</evidence>
<evidence type="ECO:0000256" key="10">
    <source>
        <dbReference type="PROSITE-ProRule" id="PRU00091"/>
    </source>
</evidence>
<dbReference type="SMART" id="SM00233">
    <property type="entry name" value="PH"/>
    <property type="match status" value="2"/>
</dbReference>
<protein>
    <submittedName>
        <fullName evidence="15">Uncharacterized protein</fullName>
    </submittedName>
</protein>
<feature type="compositionally biased region" description="Low complexity" evidence="11">
    <location>
        <begin position="36"/>
        <end position="46"/>
    </location>
</feature>
<evidence type="ECO:0000256" key="2">
    <source>
        <dbReference type="ARBA" id="ARBA00022490"/>
    </source>
</evidence>
<feature type="region of interest" description="Disordered" evidence="11">
    <location>
        <begin position="1"/>
        <end position="53"/>
    </location>
</feature>
<dbReference type="Pfam" id="PF00621">
    <property type="entry name" value="RhoGEF"/>
    <property type="match status" value="1"/>
</dbReference>